<sequence length="313" mass="36622">MELPVDTDASHDADDQELEPSKDTSFLERFHRKLKRVRSLDLSRLKRAKSCRFYCRPAVGNRDTGVGGSLKDTRPYVRVMIHHCLRCLRRKGYMSKIMERKFLEKELIATPSSQTTSPSDPQKKQVIVANKLHPYHHVFGGWISLHKDGQRYPSDVKEPIRGFRRLLNDAKNDRKNVITRRAIIIGDRLDEDYVNNYEDIPDGFGGIDFGKLEEKIRDWAPNIFLGAFVFFGILFVILFPVINFINMCVDDFRTNCRLFCNILCCRDPKYTLVKKECKRKGIFIPKYRKYKKLMKRHKKLQISEDVEKTSVEA</sequence>
<dbReference type="AlphaFoldDB" id="A0AAV2A0P0"/>
<accession>A0AAV2A0P0</accession>
<evidence type="ECO:0000313" key="4">
    <source>
        <dbReference type="Proteomes" id="UP001497382"/>
    </source>
</evidence>
<proteinExistence type="predicted"/>
<evidence type="ECO:0000256" key="1">
    <source>
        <dbReference type="SAM" id="MobiDB-lite"/>
    </source>
</evidence>
<keyword evidence="2" id="KW-0812">Transmembrane</keyword>
<protein>
    <submittedName>
        <fullName evidence="3">Uncharacterized protein</fullName>
    </submittedName>
</protein>
<feature type="compositionally biased region" description="Basic and acidic residues" evidence="1">
    <location>
        <begin position="8"/>
        <end position="22"/>
    </location>
</feature>
<feature type="transmembrane region" description="Helical" evidence="2">
    <location>
        <begin position="223"/>
        <end position="245"/>
    </location>
</feature>
<keyword evidence="4" id="KW-1185">Reference proteome</keyword>
<comment type="caution">
    <text evidence="3">The sequence shown here is derived from an EMBL/GenBank/DDBJ whole genome shotgun (WGS) entry which is preliminary data.</text>
</comment>
<evidence type="ECO:0000313" key="3">
    <source>
        <dbReference type="EMBL" id="CAL1277602.1"/>
    </source>
</evidence>
<feature type="region of interest" description="Disordered" evidence="1">
    <location>
        <begin position="1"/>
        <end position="22"/>
    </location>
</feature>
<dbReference type="EMBL" id="CAXIEN010000103">
    <property type="protein sequence ID" value="CAL1277602.1"/>
    <property type="molecule type" value="Genomic_DNA"/>
</dbReference>
<organism evidence="3 4">
    <name type="scientific">Larinioides sclopetarius</name>
    <dbReference type="NCBI Taxonomy" id="280406"/>
    <lineage>
        <taxon>Eukaryota</taxon>
        <taxon>Metazoa</taxon>
        <taxon>Ecdysozoa</taxon>
        <taxon>Arthropoda</taxon>
        <taxon>Chelicerata</taxon>
        <taxon>Arachnida</taxon>
        <taxon>Araneae</taxon>
        <taxon>Araneomorphae</taxon>
        <taxon>Entelegynae</taxon>
        <taxon>Araneoidea</taxon>
        <taxon>Araneidae</taxon>
        <taxon>Larinioides</taxon>
    </lineage>
</organism>
<gene>
    <name evidence="3" type="ORF">LARSCL_LOCUS9310</name>
</gene>
<keyword evidence="2" id="KW-0472">Membrane</keyword>
<reference evidence="3 4" key="1">
    <citation type="submission" date="2024-04" db="EMBL/GenBank/DDBJ databases">
        <authorList>
            <person name="Rising A."/>
            <person name="Reimegard J."/>
            <person name="Sonavane S."/>
            <person name="Akerstrom W."/>
            <person name="Nylinder S."/>
            <person name="Hedman E."/>
            <person name="Kallberg Y."/>
        </authorList>
    </citation>
    <scope>NUCLEOTIDE SEQUENCE [LARGE SCALE GENOMIC DNA]</scope>
</reference>
<dbReference type="Proteomes" id="UP001497382">
    <property type="component" value="Unassembled WGS sequence"/>
</dbReference>
<evidence type="ECO:0000256" key="2">
    <source>
        <dbReference type="SAM" id="Phobius"/>
    </source>
</evidence>
<name>A0AAV2A0P0_9ARAC</name>
<keyword evidence="2" id="KW-1133">Transmembrane helix</keyword>